<dbReference type="InterPro" id="IPR013078">
    <property type="entry name" value="His_Pase_superF_clade-1"/>
</dbReference>
<gene>
    <name evidence="2" type="ORF">C884_01567</name>
</gene>
<dbReference type="PANTHER" id="PTHR48100">
    <property type="entry name" value="BROAD-SPECIFICITY PHOSPHATASE YOR283W-RELATED"/>
    <property type="match status" value="1"/>
</dbReference>
<dbReference type="GO" id="GO:0016791">
    <property type="term" value="F:phosphatase activity"/>
    <property type="evidence" value="ECO:0007669"/>
    <property type="project" value="TreeGrafter"/>
</dbReference>
<proteinExistence type="predicted"/>
<dbReference type="CDD" id="cd07067">
    <property type="entry name" value="HP_PGM_like"/>
    <property type="match status" value="1"/>
</dbReference>
<evidence type="ECO:0000256" key="1">
    <source>
        <dbReference type="SAM" id="MobiDB-lite"/>
    </source>
</evidence>
<organism evidence="2 3">
    <name type="scientific">Kocuria palustris PEL</name>
    <dbReference type="NCBI Taxonomy" id="1236550"/>
    <lineage>
        <taxon>Bacteria</taxon>
        <taxon>Bacillati</taxon>
        <taxon>Actinomycetota</taxon>
        <taxon>Actinomycetes</taxon>
        <taxon>Micrococcales</taxon>
        <taxon>Micrococcaceae</taxon>
        <taxon>Kocuria</taxon>
    </lineage>
</organism>
<protein>
    <submittedName>
        <fullName evidence="2">Isomerase</fullName>
    </submittedName>
</protein>
<evidence type="ECO:0000313" key="2">
    <source>
        <dbReference type="EMBL" id="EME37516.1"/>
    </source>
</evidence>
<dbReference type="Proteomes" id="UP000009877">
    <property type="component" value="Unassembled WGS sequence"/>
</dbReference>
<dbReference type="AlphaFoldDB" id="M2XEH0"/>
<dbReference type="Pfam" id="PF00300">
    <property type="entry name" value="His_Phos_1"/>
    <property type="match status" value="1"/>
</dbReference>
<keyword evidence="2" id="KW-0413">Isomerase</keyword>
<dbReference type="GO" id="GO:0016853">
    <property type="term" value="F:isomerase activity"/>
    <property type="evidence" value="ECO:0007669"/>
    <property type="project" value="UniProtKB-KW"/>
</dbReference>
<evidence type="ECO:0000313" key="3">
    <source>
        <dbReference type="Proteomes" id="UP000009877"/>
    </source>
</evidence>
<dbReference type="Gene3D" id="3.40.50.1240">
    <property type="entry name" value="Phosphoglycerate mutase-like"/>
    <property type="match status" value="1"/>
</dbReference>
<dbReference type="InterPro" id="IPR001345">
    <property type="entry name" value="PG/BPGM_mutase_AS"/>
</dbReference>
<dbReference type="GO" id="GO:0005737">
    <property type="term" value="C:cytoplasm"/>
    <property type="evidence" value="ECO:0007669"/>
    <property type="project" value="TreeGrafter"/>
</dbReference>
<sequence length="224" mass="23538">MRLYLIRHGQTPSNVQRLLDTGEPGPGLTELGRQQAEALPEALAGAGIEALYASSLVRTQLTARPLADALGLEPAIRPGLREIGAGDLEMAGDDASVRTYLSTVFGWGQGRMHEAVPGSGEDGHDVLRRFDEVVQEVLDSGVQTAALFSHGAMIRAWSASRCRNLSPAFVAREGLGNTGVVVIEGDGSTWAALSWQDASLGPKAVDSDDDGPAAEPLDPSEIKG</sequence>
<name>M2XEH0_9MICC</name>
<dbReference type="SUPFAM" id="SSF53254">
    <property type="entry name" value="Phosphoglycerate mutase-like"/>
    <property type="match status" value="1"/>
</dbReference>
<comment type="caution">
    <text evidence="2">The sequence shown here is derived from an EMBL/GenBank/DDBJ whole genome shotgun (WGS) entry which is preliminary data.</text>
</comment>
<reference evidence="2 3" key="1">
    <citation type="journal article" date="2014" name="Genome Announc.">
        <title>Draft Genome Sequence of Kocuria palustris PEL.</title>
        <authorList>
            <person name="Sharma G."/>
            <person name="Khatri I."/>
            <person name="Subramanian S."/>
        </authorList>
    </citation>
    <scope>NUCLEOTIDE SEQUENCE [LARGE SCALE GENOMIC DNA]</scope>
    <source>
        <strain evidence="2 3">PEL</strain>
    </source>
</reference>
<feature type="region of interest" description="Disordered" evidence="1">
    <location>
        <begin position="201"/>
        <end position="224"/>
    </location>
</feature>
<dbReference type="SMART" id="SM00855">
    <property type="entry name" value="PGAM"/>
    <property type="match status" value="1"/>
</dbReference>
<accession>M2XEH0</accession>
<dbReference type="STRING" id="71999.KPaMU14_01445"/>
<dbReference type="RefSeq" id="WP_006213630.1">
    <property type="nucleotide sequence ID" value="NZ_ANHZ02000003.1"/>
</dbReference>
<keyword evidence="3" id="KW-1185">Reference proteome</keyword>
<dbReference type="PANTHER" id="PTHR48100:SF58">
    <property type="entry name" value="PE-PGRS FAMILY PROTEIN PE_PGRS11"/>
    <property type="match status" value="1"/>
</dbReference>
<dbReference type="PROSITE" id="PS00175">
    <property type="entry name" value="PG_MUTASE"/>
    <property type="match status" value="1"/>
</dbReference>
<dbReference type="InterPro" id="IPR050275">
    <property type="entry name" value="PGM_Phosphatase"/>
</dbReference>
<dbReference type="EMBL" id="ANHZ02000003">
    <property type="protein sequence ID" value="EME37516.1"/>
    <property type="molecule type" value="Genomic_DNA"/>
</dbReference>
<dbReference type="InterPro" id="IPR029033">
    <property type="entry name" value="His_PPase_superfam"/>
</dbReference>